<proteinExistence type="predicted"/>
<evidence type="ECO:0000256" key="1">
    <source>
        <dbReference type="ARBA" id="ARBA00004459"/>
    </source>
</evidence>
<evidence type="ECO:0000313" key="9">
    <source>
        <dbReference type="EMBL" id="QNN45346.1"/>
    </source>
</evidence>
<evidence type="ECO:0000256" key="8">
    <source>
        <dbReference type="SAM" id="SignalP"/>
    </source>
</evidence>
<sequence length="68" mass="6515">MTKRIALLTLLSCLLAACGNKGPLVLPDAPAPAEAPAGTPADAPSESPAAPATEQPAGDAAGTPATQP</sequence>
<dbReference type="EMBL" id="CP060711">
    <property type="protein sequence ID" value="QNN45346.1"/>
    <property type="molecule type" value="Genomic_DNA"/>
</dbReference>
<dbReference type="AlphaFoldDB" id="A0A7G9QPS1"/>
<gene>
    <name evidence="9" type="ORF">H9L17_08875</name>
</gene>
<feature type="region of interest" description="Disordered" evidence="7">
    <location>
        <begin position="24"/>
        <end position="68"/>
    </location>
</feature>
<evidence type="ECO:0000256" key="5">
    <source>
        <dbReference type="ARBA" id="ARBA00023237"/>
    </source>
</evidence>
<keyword evidence="2 8" id="KW-0732">Signal</keyword>
<accession>A0A7G9QPS1</accession>
<keyword evidence="10" id="KW-1185">Reference proteome</keyword>
<dbReference type="PROSITE" id="PS51257">
    <property type="entry name" value="PROKAR_LIPOPROTEIN"/>
    <property type="match status" value="1"/>
</dbReference>
<keyword evidence="4" id="KW-0564">Palmitate</keyword>
<evidence type="ECO:0000313" key="10">
    <source>
        <dbReference type="Proteomes" id="UP000515977"/>
    </source>
</evidence>
<keyword evidence="5" id="KW-0998">Cell outer membrane</keyword>
<evidence type="ECO:0000256" key="2">
    <source>
        <dbReference type="ARBA" id="ARBA00022729"/>
    </source>
</evidence>
<protein>
    <submittedName>
        <fullName evidence="9">Lipoprotein</fullName>
    </submittedName>
</protein>
<dbReference type="RefSeq" id="WP_187569112.1">
    <property type="nucleotide sequence ID" value="NZ_CP060711.1"/>
</dbReference>
<keyword evidence="3" id="KW-0472">Membrane</keyword>
<dbReference type="InterPro" id="IPR032831">
    <property type="entry name" value="LptM_cons"/>
</dbReference>
<feature type="chain" id="PRO_5028858984" evidence="8">
    <location>
        <begin position="22"/>
        <end position="68"/>
    </location>
</feature>
<keyword evidence="6 9" id="KW-0449">Lipoprotein</keyword>
<dbReference type="Pfam" id="PF13627">
    <property type="entry name" value="LptM_cons"/>
    <property type="match status" value="1"/>
</dbReference>
<dbReference type="GO" id="GO:0009279">
    <property type="term" value="C:cell outer membrane"/>
    <property type="evidence" value="ECO:0007669"/>
    <property type="project" value="UniProtKB-SubCell"/>
</dbReference>
<dbReference type="NCBIfam" id="NF047847">
    <property type="entry name" value="SS_mature_LptM"/>
    <property type="match status" value="1"/>
</dbReference>
<feature type="compositionally biased region" description="Low complexity" evidence="7">
    <location>
        <begin position="24"/>
        <end position="57"/>
    </location>
</feature>
<evidence type="ECO:0000256" key="4">
    <source>
        <dbReference type="ARBA" id="ARBA00023139"/>
    </source>
</evidence>
<reference evidence="9 10" key="1">
    <citation type="submission" date="2020-08" db="EMBL/GenBank/DDBJ databases">
        <title>Genome sequence of Thermomonas brevis KACC 16975T.</title>
        <authorList>
            <person name="Hyun D.-W."/>
            <person name="Bae J.-W."/>
        </authorList>
    </citation>
    <scope>NUCLEOTIDE SEQUENCE [LARGE SCALE GENOMIC DNA]</scope>
    <source>
        <strain evidence="9 10">KACC 16975</strain>
    </source>
</reference>
<evidence type="ECO:0000256" key="7">
    <source>
        <dbReference type="SAM" id="MobiDB-lite"/>
    </source>
</evidence>
<organism evidence="9 10">
    <name type="scientific">Thermomonas brevis</name>
    <dbReference type="NCBI Taxonomy" id="215691"/>
    <lineage>
        <taxon>Bacteria</taxon>
        <taxon>Pseudomonadati</taxon>
        <taxon>Pseudomonadota</taxon>
        <taxon>Gammaproteobacteria</taxon>
        <taxon>Lysobacterales</taxon>
        <taxon>Lysobacteraceae</taxon>
        <taxon>Thermomonas</taxon>
    </lineage>
</organism>
<dbReference type="Proteomes" id="UP000515977">
    <property type="component" value="Chromosome"/>
</dbReference>
<dbReference type="KEGG" id="tbv:H9L17_08875"/>
<evidence type="ECO:0000256" key="3">
    <source>
        <dbReference type="ARBA" id="ARBA00023136"/>
    </source>
</evidence>
<evidence type="ECO:0000256" key="6">
    <source>
        <dbReference type="ARBA" id="ARBA00023288"/>
    </source>
</evidence>
<feature type="signal peptide" evidence="8">
    <location>
        <begin position="1"/>
        <end position="21"/>
    </location>
</feature>
<name>A0A7G9QPS1_9GAMM</name>
<comment type="subcellular location">
    <subcellularLocation>
        <location evidence="1">Cell outer membrane</location>
        <topology evidence="1">Lipid-anchor</topology>
    </subcellularLocation>
</comment>